<keyword evidence="1" id="KW-0812">Transmembrane</keyword>
<dbReference type="Proteomes" id="UP001589590">
    <property type="component" value="Unassembled WGS sequence"/>
</dbReference>
<keyword evidence="4" id="KW-1185">Reference proteome</keyword>
<dbReference type="InterPro" id="IPR012910">
    <property type="entry name" value="Plug_dom"/>
</dbReference>
<organism evidence="3 4">
    <name type="scientific">Algibacter miyuki</name>
    <dbReference type="NCBI Taxonomy" id="1306933"/>
    <lineage>
        <taxon>Bacteria</taxon>
        <taxon>Pseudomonadati</taxon>
        <taxon>Bacteroidota</taxon>
        <taxon>Flavobacteriia</taxon>
        <taxon>Flavobacteriales</taxon>
        <taxon>Flavobacteriaceae</taxon>
        <taxon>Algibacter</taxon>
    </lineage>
</organism>
<dbReference type="Pfam" id="PF13715">
    <property type="entry name" value="CarbopepD_reg_2"/>
    <property type="match status" value="1"/>
</dbReference>
<feature type="domain" description="TonB-dependent receptor plug" evidence="2">
    <location>
        <begin position="201"/>
        <end position="307"/>
    </location>
</feature>
<dbReference type="InterPro" id="IPR023997">
    <property type="entry name" value="TonB-dep_OMP_SusC/RagA_CS"/>
</dbReference>
<dbReference type="NCBIfam" id="TIGR04056">
    <property type="entry name" value="OMP_RagA_SusC"/>
    <property type="match status" value="1"/>
</dbReference>
<dbReference type="InterPro" id="IPR037066">
    <property type="entry name" value="Plug_dom_sf"/>
</dbReference>
<comment type="similarity">
    <text evidence="1">Belongs to the TonB-dependent receptor family.</text>
</comment>
<sequence>MRTFIFLCITTAFSFTPSNVLSQNSKIKIEANITLTVDQVFDLIMQQTDYKFIYQESIFENFPKIDIKKGTISTNKLLNKSLSKGNYNVTITDDNTVIVKEIKKPVQLLVTGTVSDENGQPLAGATIIEKGTANGAYSDFDGNFSLKISNENAVIVFTSIGFTKKEVPLNGLNKINVTLKENTEELDDVTVVAFGKQKKGSVIGSITTINPSELKVASSNLTTSLAGRVAGIIAYQRSGEPGEDNADFFIRGVTTFGYKKDPLILIDGIELTSTDLARLQTDDIASFSIMKDATATALYGARGANGVILVTTKEGKEGKAKLSFRVENSFSMPTRNIDLADPVTYMQLSNEAIRTRDPLGETYFSDEKIDRTAAGENPLLFPANDWHDMLFKNFTQNQRYNLNLSGGGKVARYYVAGSYSKDSGILKVDERNNFNSNINLQKYTLRSNVNIDVTPTTELIVRLNGNFDDYSGPIDGGTGMYNKVMHSNPALFPAYYPIDEDHKYVSHIMFGNAGEGEYINPYADMVKGYKEYSRSQMIAQLEFKEDLSWITEGLRFRTMANTIRNSYFSVNRAYNPFYYGLDWYNANTQEYGVSNINESTGTEYLDYNEGDKLVSSNFYVESAINYSRKFNKHDVSGLLITIMKHSLEANAGDLQLSLPYRNLGLSGRFTYAYDDRYHAELNFGYNGSERFHKKNRFGFFPSAGVAWNVSNEPFWENNKDLFSKLRIRATYGLVGNDAIGSAQDRFYYLSNVNMNSGDRSATFGRDWGYSRNGVALSRYGNEDITWEVSKKANLAFEIGMFNNKLDIQAEFFKERRSNIFMPRADIPVTMGLATEVSANVGEASGQGTDISLEYNESWGNGMWLSLRGNFTYATSKFEVYEEPDYDEAWRSRVGTSLGQQYGYIAERLFIDDAEVANAPTQSFGEYMAGDIKYLDVNGDGKITQADQVPIGYPTTPEIVYGFGFSFGYKSWDFSSFFQGLANESFWIDPSTTSPFQGETQILKAYADSHWSEDYRDEYALWPRLSPTTISNNTQNSTWFMRDGSFLRLKEVEIGYTLPEKYQKKIGTSNFRVYMSATNFFTLSKFKLWDVEMGGNGLGYPIQKILNIGLNVSIN</sequence>
<evidence type="ECO:0000259" key="2">
    <source>
        <dbReference type="Pfam" id="PF07715"/>
    </source>
</evidence>
<dbReference type="InterPro" id="IPR023996">
    <property type="entry name" value="TonB-dep_OMP_SusC/RagA"/>
</dbReference>
<dbReference type="Gene3D" id="2.170.130.10">
    <property type="entry name" value="TonB-dependent receptor, plug domain"/>
    <property type="match status" value="1"/>
</dbReference>
<gene>
    <name evidence="3" type="ORF">ACFFU1_02905</name>
</gene>
<evidence type="ECO:0000313" key="4">
    <source>
        <dbReference type="Proteomes" id="UP001589590"/>
    </source>
</evidence>
<evidence type="ECO:0000256" key="1">
    <source>
        <dbReference type="PROSITE-ProRule" id="PRU01360"/>
    </source>
</evidence>
<protein>
    <submittedName>
        <fullName evidence="3">SusC/RagA family TonB-linked outer membrane protein</fullName>
    </submittedName>
</protein>
<comment type="caution">
    <text evidence="3">The sequence shown here is derived from an EMBL/GenBank/DDBJ whole genome shotgun (WGS) entry which is preliminary data.</text>
</comment>
<keyword evidence="1" id="KW-0472">Membrane</keyword>
<dbReference type="RefSeq" id="WP_290269696.1">
    <property type="nucleotide sequence ID" value="NZ_JAUFQP010000007.1"/>
</dbReference>
<keyword evidence="1" id="KW-1134">Transmembrane beta strand</keyword>
<dbReference type="Pfam" id="PF07715">
    <property type="entry name" value="Plug"/>
    <property type="match status" value="1"/>
</dbReference>
<comment type="subcellular location">
    <subcellularLocation>
        <location evidence="1">Cell outer membrane</location>
        <topology evidence="1">Multi-pass membrane protein</topology>
    </subcellularLocation>
</comment>
<keyword evidence="1" id="KW-0813">Transport</keyword>
<dbReference type="PROSITE" id="PS52016">
    <property type="entry name" value="TONB_DEPENDENT_REC_3"/>
    <property type="match status" value="1"/>
</dbReference>
<proteinExistence type="inferred from homology"/>
<dbReference type="SUPFAM" id="SSF49464">
    <property type="entry name" value="Carboxypeptidase regulatory domain-like"/>
    <property type="match status" value="1"/>
</dbReference>
<dbReference type="Gene3D" id="2.60.40.1120">
    <property type="entry name" value="Carboxypeptidase-like, regulatory domain"/>
    <property type="match status" value="1"/>
</dbReference>
<dbReference type="EMBL" id="JBHMFA010000001">
    <property type="protein sequence ID" value="MFB9103834.1"/>
    <property type="molecule type" value="Genomic_DNA"/>
</dbReference>
<dbReference type="InterPro" id="IPR008969">
    <property type="entry name" value="CarboxyPept-like_regulatory"/>
</dbReference>
<dbReference type="SUPFAM" id="SSF56935">
    <property type="entry name" value="Porins"/>
    <property type="match status" value="1"/>
</dbReference>
<reference evidence="3 4" key="1">
    <citation type="submission" date="2024-09" db="EMBL/GenBank/DDBJ databases">
        <authorList>
            <person name="Sun Q."/>
            <person name="Mori K."/>
        </authorList>
    </citation>
    <scope>NUCLEOTIDE SEQUENCE [LARGE SCALE GENOMIC DNA]</scope>
    <source>
        <strain evidence="3 4">CECT 8300</strain>
    </source>
</reference>
<keyword evidence="1" id="KW-0998">Cell outer membrane</keyword>
<dbReference type="NCBIfam" id="TIGR04057">
    <property type="entry name" value="SusC_RagA_signa"/>
    <property type="match status" value="1"/>
</dbReference>
<accession>A0ABV5GW24</accession>
<name>A0ABV5GW24_9FLAO</name>
<dbReference type="InterPro" id="IPR039426">
    <property type="entry name" value="TonB-dep_rcpt-like"/>
</dbReference>
<evidence type="ECO:0000313" key="3">
    <source>
        <dbReference type="EMBL" id="MFB9103834.1"/>
    </source>
</evidence>